<proteinExistence type="predicted"/>
<protein>
    <submittedName>
        <fullName evidence="1">Uncharacterized protein</fullName>
    </submittedName>
</protein>
<evidence type="ECO:0000313" key="2">
    <source>
        <dbReference type="Proteomes" id="UP000024635"/>
    </source>
</evidence>
<comment type="caution">
    <text evidence="1">The sequence shown here is derived from an EMBL/GenBank/DDBJ whole genome shotgun (WGS) entry which is preliminary data.</text>
</comment>
<reference evidence="2" key="1">
    <citation type="journal article" date="2015" name="Nat. Genet.">
        <title>The genome and transcriptome of the zoonotic hookworm Ancylostoma ceylanicum identify infection-specific gene families.</title>
        <authorList>
            <person name="Schwarz E.M."/>
            <person name="Hu Y."/>
            <person name="Antoshechkin I."/>
            <person name="Miller M.M."/>
            <person name="Sternberg P.W."/>
            <person name="Aroian R.V."/>
        </authorList>
    </citation>
    <scope>NUCLEOTIDE SEQUENCE</scope>
    <source>
        <strain evidence="2">HY135</strain>
    </source>
</reference>
<dbReference type="EMBL" id="JARK01001548">
    <property type="protein sequence ID" value="EYB90934.1"/>
    <property type="molecule type" value="Genomic_DNA"/>
</dbReference>
<accession>A0A016SKU4</accession>
<evidence type="ECO:0000313" key="1">
    <source>
        <dbReference type="EMBL" id="EYB90934.1"/>
    </source>
</evidence>
<dbReference type="AlphaFoldDB" id="A0A016SKU4"/>
<dbReference type="Proteomes" id="UP000024635">
    <property type="component" value="Unassembled WGS sequence"/>
</dbReference>
<organism evidence="1 2">
    <name type="scientific">Ancylostoma ceylanicum</name>
    <dbReference type="NCBI Taxonomy" id="53326"/>
    <lineage>
        <taxon>Eukaryota</taxon>
        <taxon>Metazoa</taxon>
        <taxon>Ecdysozoa</taxon>
        <taxon>Nematoda</taxon>
        <taxon>Chromadorea</taxon>
        <taxon>Rhabditida</taxon>
        <taxon>Rhabditina</taxon>
        <taxon>Rhabditomorpha</taxon>
        <taxon>Strongyloidea</taxon>
        <taxon>Ancylostomatidae</taxon>
        <taxon>Ancylostomatinae</taxon>
        <taxon>Ancylostoma</taxon>
    </lineage>
</organism>
<sequence>MLGLVVCGSVALEFSAADRSRRPESACRAPVSLPKNAAPRSRHLFTAAWSSLYVAGSDGNNAQSVTWNPANFERCAVTMLQLRWFPVPRPTNLRVSSYIVEETACCYDMS</sequence>
<name>A0A016SKU4_9BILA</name>
<keyword evidence="2" id="KW-1185">Reference proteome</keyword>
<gene>
    <name evidence="1" type="primary">Acey_s0212.g2244</name>
    <name evidence="1" type="ORF">Y032_0212g2244</name>
</gene>